<feature type="transmembrane region" description="Helical" evidence="1">
    <location>
        <begin position="40"/>
        <end position="65"/>
    </location>
</feature>
<dbReference type="EMBL" id="VZUS01000003">
    <property type="protein sequence ID" value="KAB1185666.1"/>
    <property type="molecule type" value="Genomic_DNA"/>
</dbReference>
<feature type="transmembrane region" description="Helical" evidence="1">
    <location>
        <begin position="116"/>
        <end position="135"/>
    </location>
</feature>
<dbReference type="AlphaFoldDB" id="A0A643JYY8"/>
<organism evidence="2">
    <name type="scientific">Haloferax sp. CBA1149</name>
    <dbReference type="NCBI Taxonomy" id="2650753"/>
    <lineage>
        <taxon>Archaea</taxon>
        <taxon>Methanobacteriati</taxon>
        <taxon>Methanobacteriota</taxon>
        <taxon>Stenosarchaea group</taxon>
        <taxon>Halobacteria</taxon>
        <taxon>Halobacteriales</taxon>
        <taxon>Haloferacaceae</taxon>
        <taxon>Haloferax</taxon>
    </lineage>
</organism>
<keyword evidence="1" id="KW-0472">Membrane</keyword>
<feature type="transmembrane region" description="Helical" evidence="1">
    <location>
        <begin position="12"/>
        <end position="33"/>
    </location>
</feature>
<keyword evidence="1" id="KW-0812">Transmembrane</keyword>
<dbReference type="InterPro" id="IPR058336">
    <property type="entry name" value="VP3-like_halobact-type"/>
</dbReference>
<keyword evidence="1" id="KW-1133">Transmembrane helix</keyword>
<feature type="transmembrane region" description="Helical" evidence="1">
    <location>
        <begin position="85"/>
        <end position="104"/>
    </location>
</feature>
<accession>A0A643JYY8</accession>
<comment type="caution">
    <text evidence="2">The sequence shown here is derived from an EMBL/GenBank/DDBJ whole genome shotgun (WGS) entry which is preliminary data.</text>
</comment>
<sequence length="136" mass="14677">MSKMEFDPEDAALVVAMMVSGFIMTGIATFQLFDINFTDVVWSTGSTEITVALVISAASFVGTVATNDNTSLQTLKDDAEKLDDYYYGAIILTAGLMVGWVLLPNTVASFFQSSDLWGLVYVGITTTATFAIGWML</sequence>
<evidence type="ECO:0000256" key="1">
    <source>
        <dbReference type="SAM" id="Phobius"/>
    </source>
</evidence>
<dbReference type="Pfam" id="PF26064">
    <property type="entry name" value="DUF8023"/>
    <property type="match status" value="1"/>
</dbReference>
<name>A0A643JYY8_9EURY</name>
<proteinExistence type="predicted"/>
<reference evidence="2" key="1">
    <citation type="submission" date="2019-09" db="EMBL/GenBank/DDBJ databases">
        <title>Genomic analysis of Haloferax sp. CBA1149.</title>
        <authorList>
            <person name="Roh S.W."/>
        </authorList>
    </citation>
    <scope>NUCLEOTIDE SEQUENCE</scope>
    <source>
        <strain evidence="2">CBA1149</strain>
    </source>
</reference>
<evidence type="ECO:0000313" key="2">
    <source>
        <dbReference type="EMBL" id="KAB1185666.1"/>
    </source>
</evidence>
<protein>
    <submittedName>
        <fullName evidence="2">Uncharacterized protein</fullName>
    </submittedName>
</protein>
<gene>
    <name evidence="2" type="ORF">Hfx1149_14615</name>
</gene>